<dbReference type="Gene3D" id="2.40.70.10">
    <property type="entry name" value="Acid Proteases"/>
    <property type="match status" value="2"/>
</dbReference>
<keyword evidence="2" id="KW-1133">Transmembrane helix</keyword>
<keyword evidence="3" id="KW-0732">Signal</keyword>
<feature type="domain" description="Peptidase A1" evidence="4">
    <location>
        <begin position="50"/>
        <end position="401"/>
    </location>
</feature>
<dbReference type="STRING" id="1016849.A0A0D1YSU6"/>
<evidence type="ECO:0000256" key="2">
    <source>
        <dbReference type="SAM" id="Phobius"/>
    </source>
</evidence>
<proteinExistence type="predicted"/>
<dbReference type="AlphaFoldDB" id="A0A0D1YSU6"/>
<gene>
    <name evidence="5" type="ORF">PV11_01378</name>
</gene>
<dbReference type="HOGENOM" id="CLU_009988_3_1_1"/>
<feature type="signal peptide" evidence="3">
    <location>
        <begin position="1"/>
        <end position="24"/>
    </location>
</feature>
<dbReference type="EMBL" id="KN846951">
    <property type="protein sequence ID" value="KIV85717.1"/>
    <property type="molecule type" value="Genomic_DNA"/>
</dbReference>
<evidence type="ECO:0000256" key="1">
    <source>
        <dbReference type="SAM" id="MobiDB-lite"/>
    </source>
</evidence>
<dbReference type="SUPFAM" id="SSF50630">
    <property type="entry name" value="Acid proteases"/>
    <property type="match status" value="1"/>
</dbReference>
<dbReference type="Pfam" id="PF00026">
    <property type="entry name" value="Asp"/>
    <property type="match status" value="1"/>
</dbReference>
<evidence type="ECO:0000256" key="3">
    <source>
        <dbReference type="SAM" id="SignalP"/>
    </source>
</evidence>
<reference evidence="5 6" key="1">
    <citation type="submission" date="2015-01" db="EMBL/GenBank/DDBJ databases">
        <title>The Genome Sequence of Exophiala sideris CBS121828.</title>
        <authorList>
            <consortium name="The Broad Institute Genomics Platform"/>
            <person name="Cuomo C."/>
            <person name="de Hoog S."/>
            <person name="Gorbushina A."/>
            <person name="Stielow B."/>
            <person name="Teixiera M."/>
            <person name="Abouelleil A."/>
            <person name="Chapman S.B."/>
            <person name="Priest M."/>
            <person name="Young S.K."/>
            <person name="Wortman J."/>
            <person name="Nusbaum C."/>
            <person name="Birren B."/>
        </authorList>
    </citation>
    <scope>NUCLEOTIDE SEQUENCE [LARGE SCALE GENOMIC DNA]</scope>
    <source>
        <strain evidence="5 6">CBS 121828</strain>
    </source>
</reference>
<keyword evidence="2" id="KW-0472">Membrane</keyword>
<dbReference type="Proteomes" id="UP000053599">
    <property type="component" value="Unassembled WGS sequence"/>
</dbReference>
<dbReference type="InterPro" id="IPR021109">
    <property type="entry name" value="Peptidase_aspartic_dom_sf"/>
</dbReference>
<keyword evidence="2" id="KW-0812">Transmembrane</keyword>
<organism evidence="5 6">
    <name type="scientific">Exophiala sideris</name>
    <dbReference type="NCBI Taxonomy" id="1016849"/>
    <lineage>
        <taxon>Eukaryota</taxon>
        <taxon>Fungi</taxon>
        <taxon>Dikarya</taxon>
        <taxon>Ascomycota</taxon>
        <taxon>Pezizomycotina</taxon>
        <taxon>Eurotiomycetes</taxon>
        <taxon>Chaetothyriomycetidae</taxon>
        <taxon>Chaetothyriales</taxon>
        <taxon>Herpotrichiellaceae</taxon>
        <taxon>Exophiala</taxon>
    </lineage>
</organism>
<feature type="transmembrane region" description="Helical" evidence="2">
    <location>
        <begin position="434"/>
        <end position="460"/>
    </location>
</feature>
<dbReference type="InterPro" id="IPR033121">
    <property type="entry name" value="PEPTIDASE_A1"/>
</dbReference>
<evidence type="ECO:0000259" key="4">
    <source>
        <dbReference type="PROSITE" id="PS51767"/>
    </source>
</evidence>
<accession>A0A0D1YSU6</accession>
<dbReference type="PROSITE" id="PS51767">
    <property type="entry name" value="PEPTIDASE_A1"/>
    <property type="match status" value="1"/>
</dbReference>
<protein>
    <recommendedName>
        <fullName evidence="4">Peptidase A1 domain-containing protein</fullName>
    </recommendedName>
</protein>
<evidence type="ECO:0000313" key="5">
    <source>
        <dbReference type="EMBL" id="KIV85717.1"/>
    </source>
</evidence>
<name>A0A0D1YSU6_9EURO</name>
<feature type="region of interest" description="Disordered" evidence="1">
    <location>
        <begin position="469"/>
        <end position="586"/>
    </location>
</feature>
<evidence type="ECO:0000313" key="6">
    <source>
        <dbReference type="Proteomes" id="UP000053599"/>
    </source>
</evidence>
<dbReference type="OrthoDB" id="4074350at2759"/>
<sequence length="586" mass="64196">MKSFFFAGSALVLLFQCLLVTIQAGDDSPSPQPIIFQPSRYWDGDGDHWSTFALQIGTPPQVVRLIPSITGNSIFPVENLACYEPADLELSDCPDSRGLLFNPKNSSTYKDDGEVVLPIRPEHWLYPNGEQAVIGFDNITLDYPHYTNISLPNVTIFPYLGDDFWIGSFGINPTINDTDADDFNVALPTFMGVLRQQNLIPSLSWGYHAGACYRNFPFPQYASLILGGYDKSRMNISTNLTLSGQGDEYRPFLLGIESITMEDKVLLESPLTDVGLDNQVTSFWLPSPVCQKFEEAFGLTWNATSEMYFVNDSQHATLLQQNPNVTFILSDGLPGSTARLKITLPYQAFDLQTTPPMADNKTYNYFPLKQAANESQYTLGMTVFQEMYMVADYEHGPISLFQVLYPTNRTADIVTICAKNSTTCGSSGSSSSNALSAGAIAGIVIGAIVVLLLIISAVWYKWFRKPKYMPASSNRDSSGTFGGTEKAELDGSVSSPGNELDGFYVPQKPELDSGYESRSAPTGNGSGSGSHPRDLRSQPGGVDETHEAGGAEVQEMGTATLRRSELPGDAGRYELYGSTPMRSREI</sequence>
<feature type="chain" id="PRO_5002237184" description="Peptidase A1 domain-containing protein" evidence="3">
    <location>
        <begin position="25"/>
        <end position="586"/>
    </location>
</feature>